<keyword evidence="5" id="KW-0805">Transcription regulation</keyword>
<dbReference type="Pfam" id="PF00046">
    <property type="entry name" value="Homeodomain"/>
    <property type="match status" value="1"/>
</dbReference>
<reference evidence="14" key="1">
    <citation type="submission" date="2021-02" db="EMBL/GenBank/DDBJ databases">
        <authorList>
            <person name="Nowell W R."/>
        </authorList>
    </citation>
    <scope>NUCLEOTIDE SEQUENCE</scope>
</reference>
<evidence type="ECO:0000313" key="15">
    <source>
        <dbReference type="Proteomes" id="UP000663868"/>
    </source>
</evidence>
<dbReference type="GO" id="GO:0005634">
    <property type="term" value="C:nucleus"/>
    <property type="evidence" value="ECO:0007669"/>
    <property type="project" value="UniProtKB-SubCell"/>
</dbReference>
<feature type="domain" description="Homeobox" evidence="12">
    <location>
        <begin position="108"/>
        <end position="168"/>
    </location>
</feature>
<evidence type="ECO:0000256" key="10">
    <source>
        <dbReference type="RuleBase" id="RU000682"/>
    </source>
</evidence>
<evidence type="ECO:0000313" key="14">
    <source>
        <dbReference type="EMBL" id="CAF4180988.1"/>
    </source>
</evidence>
<feature type="DNA-binding region" description="Homeobox" evidence="9">
    <location>
        <begin position="110"/>
        <end position="169"/>
    </location>
</feature>
<evidence type="ECO:0000256" key="9">
    <source>
        <dbReference type="PROSITE-ProRule" id="PRU00108"/>
    </source>
</evidence>
<name>A0A820A6M0_9BILA</name>
<dbReference type="InterPro" id="IPR036388">
    <property type="entry name" value="WH-like_DNA-bd_sf"/>
</dbReference>
<keyword evidence="8 9" id="KW-0539">Nucleus</keyword>
<evidence type="ECO:0000259" key="13">
    <source>
        <dbReference type="PROSITE" id="PS51057"/>
    </source>
</evidence>
<comment type="caution">
    <text evidence="14">The sequence shown here is derived from an EMBL/GenBank/DDBJ whole genome shotgun (WGS) entry which is preliminary data.</text>
</comment>
<dbReference type="GO" id="GO:0000978">
    <property type="term" value="F:RNA polymerase II cis-regulatory region sequence-specific DNA binding"/>
    <property type="evidence" value="ECO:0007669"/>
    <property type="project" value="TreeGrafter"/>
</dbReference>
<dbReference type="InterPro" id="IPR001523">
    <property type="entry name" value="Paired_dom"/>
</dbReference>
<dbReference type="GO" id="GO:0000981">
    <property type="term" value="F:DNA-binding transcription factor activity, RNA polymerase II-specific"/>
    <property type="evidence" value="ECO:0007669"/>
    <property type="project" value="TreeGrafter"/>
</dbReference>
<proteinExistence type="inferred from homology"/>
<feature type="region of interest" description="Disordered" evidence="11">
    <location>
        <begin position="69"/>
        <end position="91"/>
    </location>
</feature>
<dbReference type="EMBL" id="CAJOBB010007213">
    <property type="protein sequence ID" value="CAF4180988.1"/>
    <property type="molecule type" value="Genomic_DNA"/>
</dbReference>
<comment type="similarity">
    <text evidence="2">Belongs to the paired homeobox family.</text>
</comment>
<evidence type="ECO:0000259" key="12">
    <source>
        <dbReference type="PROSITE" id="PS50071"/>
    </source>
</evidence>
<feature type="compositionally biased region" description="Basic and acidic residues" evidence="11">
    <location>
        <begin position="75"/>
        <end position="91"/>
    </location>
</feature>
<dbReference type="Pfam" id="PF00292">
    <property type="entry name" value="PAX"/>
    <property type="match status" value="1"/>
</dbReference>
<keyword evidence="7" id="KW-0804">Transcription</keyword>
<dbReference type="SMART" id="SM00389">
    <property type="entry name" value="HOX"/>
    <property type="match status" value="1"/>
</dbReference>
<sequence>MDLDNGQPIPDKKSCVTESDIIKTMFEFKRVNSSVFAWEIQDRLVNEMNCKLEDVPSISSIDKILKNLGLPENSNSKDKHQIDNQDSEEYKKPITKDDLNENDLRERVNVQHNQTLFTQKQKDLLEEVFNVHYYPDISQREKLALKFNVPEVKIQIWFQNRRREHRKVEKVKIRQQAQPKLAAPLLSEDEFYSYVNNETICTNNQYIAFATNTQLTARVCGPQKQCYDTTTGVCLNGTTVCLGLDAQLCGSHCYNTSSEVCINGNVQCINSCNGICYSNSQYCYNNTLVCNVGESVCNVQTSNSLSYYPLGLTCYNSTQAVCSNTTLCTTQYSCGNQCYSSLNSACVNNETICTNNQYIAFATNTQLTARVCGPQKQCYDTTTGVCLN</sequence>
<evidence type="ECO:0000256" key="8">
    <source>
        <dbReference type="ARBA" id="ARBA00023242"/>
    </source>
</evidence>
<dbReference type="Gene3D" id="1.10.10.10">
    <property type="entry name" value="Winged helix-like DNA-binding domain superfamily/Winged helix DNA-binding domain"/>
    <property type="match status" value="1"/>
</dbReference>
<dbReference type="PANTHER" id="PTHR45636">
    <property type="entry name" value="PAIRED BOX PROTEIN PAX-6-RELATED-RELATED"/>
    <property type="match status" value="1"/>
</dbReference>
<evidence type="ECO:0000256" key="3">
    <source>
        <dbReference type="ARBA" id="ARBA00022473"/>
    </source>
</evidence>
<organism evidence="14 15">
    <name type="scientific">Adineta steineri</name>
    <dbReference type="NCBI Taxonomy" id="433720"/>
    <lineage>
        <taxon>Eukaryota</taxon>
        <taxon>Metazoa</taxon>
        <taxon>Spiralia</taxon>
        <taxon>Gnathifera</taxon>
        <taxon>Rotifera</taxon>
        <taxon>Eurotatoria</taxon>
        <taxon>Bdelloidea</taxon>
        <taxon>Adinetida</taxon>
        <taxon>Adinetidae</taxon>
        <taxon>Adineta</taxon>
    </lineage>
</organism>
<dbReference type="InterPro" id="IPR009057">
    <property type="entry name" value="Homeodomain-like_sf"/>
</dbReference>
<comment type="subcellular location">
    <subcellularLocation>
        <location evidence="1 9 10">Nucleus</location>
    </subcellularLocation>
</comment>
<evidence type="ECO:0000256" key="11">
    <source>
        <dbReference type="SAM" id="MobiDB-lite"/>
    </source>
</evidence>
<evidence type="ECO:0000256" key="7">
    <source>
        <dbReference type="ARBA" id="ARBA00023163"/>
    </source>
</evidence>
<evidence type="ECO:0000256" key="2">
    <source>
        <dbReference type="ARBA" id="ARBA00005733"/>
    </source>
</evidence>
<evidence type="ECO:0000256" key="1">
    <source>
        <dbReference type="ARBA" id="ARBA00004123"/>
    </source>
</evidence>
<gene>
    <name evidence="14" type="ORF">KXQ929_LOCUS38947</name>
</gene>
<dbReference type="PROSITE" id="PS51057">
    <property type="entry name" value="PAIRED_2"/>
    <property type="match status" value="1"/>
</dbReference>
<dbReference type="CDD" id="cd00086">
    <property type="entry name" value="homeodomain"/>
    <property type="match status" value="1"/>
</dbReference>
<dbReference type="Proteomes" id="UP000663868">
    <property type="component" value="Unassembled WGS sequence"/>
</dbReference>
<dbReference type="AlphaFoldDB" id="A0A820A6M0"/>
<keyword evidence="3" id="KW-0217">Developmental protein</keyword>
<evidence type="ECO:0000256" key="4">
    <source>
        <dbReference type="ARBA" id="ARBA00022724"/>
    </source>
</evidence>
<evidence type="ECO:0000256" key="6">
    <source>
        <dbReference type="ARBA" id="ARBA00023125"/>
    </source>
</evidence>
<dbReference type="PROSITE" id="PS50071">
    <property type="entry name" value="HOMEOBOX_2"/>
    <property type="match status" value="1"/>
</dbReference>
<keyword evidence="4" id="KW-0563">Paired box</keyword>
<keyword evidence="6 9" id="KW-0238">DNA-binding</keyword>
<evidence type="ECO:0000256" key="5">
    <source>
        <dbReference type="ARBA" id="ARBA00023015"/>
    </source>
</evidence>
<dbReference type="SUPFAM" id="SSF46689">
    <property type="entry name" value="Homeodomain-like"/>
    <property type="match status" value="2"/>
</dbReference>
<dbReference type="Gene3D" id="1.10.10.60">
    <property type="entry name" value="Homeodomain-like"/>
    <property type="match status" value="1"/>
</dbReference>
<dbReference type="PANTHER" id="PTHR45636:SF41">
    <property type="entry name" value="PAIRED BOX PROTEIN PAX-6-RELATED"/>
    <property type="match status" value="1"/>
</dbReference>
<dbReference type="InterPro" id="IPR043565">
    <property type="entry name" value="PAX_fam"/>
</dbReference>
<feature type="non-terminal residue" evidence="14">
    <location>
        <position position="1"/>
    </location>
</feature>
<dbReference type="InterPro" id="IPR001356">
    <property type="entry name" value="HD"/>
</dbReference>
<keyword evidence="9 10" id="KW-0371">Homeobox</keyword>
<feature type="domain" description="Paired" evidence="13">
    <location>
        <begin position="1"/>
        <end position="68"/>
    </location>
</feature>
<accession>A0A820A6M0</accession>
<protein>
    <submittedName>
        <fullName evidence="14">Uncharacterized protein</fullName>
    </submittedName>
</protein>